<keyword evidence="3" id="KW-0813">Transport</keyword>
<dbReference type="PANTHER" id="PTHR42893">
    <property type="entry name" value="PROTEIN DETOXIFICATION 44, CHLOROPLASTIC-RELATED"/>
    <property type="match status" value="1"/>
</dbReference>
<dbReference type="PIRSF" id="PIRSF006603">
    <property type="entry name" value="DinF"/>
    <property type="match status" value="1"/>
</dbReference>
<feature type="transmembrane region" description="Helical" evidence="8">
    <location>
        <begin position="314"/>
        <end position="338"/>
    </location>
</feature>
<keyword evidence="10" id="KW-1185">Reference proteome</keyword>
<protein>
    <submittedName>
        <fullName evidence="9">MATE family efflux transporter</fullName>
    </submittedName>
</protein>
<name>A0ABV4NV69_9GAMM</name>
<dbReference type="Proteomes" id="UP001569428">
    <property type="component" value="Unassembled WGS sequence"/>
</dbReference>
<feature type="transmembrane region" description="Helical" evidence="8">
    <location>
        <begin position="86"/>
        <end position="112"/>
    </location>
</feature>
<gene>
    <name evidence="9" type="ORF">ACCI49_01855</name>
</gene>
<evidence type="ECO:0000256" key="6">
    <source>
        <dbReference type="ARBA" id="ARBA00022989"/>
    </source>
</evidence>
<evidence type="ECO:0000313" key="10">
    <source>
        <dbReference type="Proteomes" id="UP001569428"/>
    </source>
</evidence>
<keyword evidence="4" id="KW-1003">Cell membrane</keyword>
<organism evidence="9 10">
    <name type="scientific">Microbulbifer epialgicus</name>
    <dbReference type="NCBI Taxonomy" id="393907"/>
    <lineage>
        <taxon>Bacteria</taxon>
        <taxon>Pseudomonadati</taxon>
        <taxon>Pseudomonadota</taxon>
        <taxon>Gammaproteobacteria</taxon>
        <taxon>Cellvibrionales</taxon>
        <taxon>Microbulbiferaceae</taxon>
        <taxon>Microbulbifer</taxon>
    </lineage>
</organism>
<dbReference type="NCBIfam" id="TIGR00797">
    <property type="entry name" value="matE"/>
    <property type="match status" value="1"/>
</dbReference>
<comment type="caution">
    <text evidence="9">The sequence shown here is derived from an EMBL/GenBank/DDBJ whole genome shotgun (WGS) entry which is preliminary data.</text>
</comment>
<comment type="subcellular location">
    <subcellularLocation>
        <location evidence="1">Cell inner membrane</location>
        <topology evidence="1">Multi-pass membrane protein</topology>
    </subcellularLocation>
</comment>
<feature type="transmembrane region" description="Helical" evidence="8">
    <location>
        <begin position="47"/>
        <end position="65"/>
    </location>
</feature>
<sequence length="462" mass="51357">MHQSQLESQPLQRVWNLAWPMILSNISVPLLGAVDTAILGHLPSPEYLSGVAIGASVMSMLLWAFGFLRMGTTGLVARSQEGGVEWFLRALILALCLGFLLQLIAFPLLGLIVSWMNASPEAAPHALSYLQIRLISAPVALVNFAILGFFIGRQDSRAPLYVLLAANLLNIILDFLFILGLGLGARGAAAATVCADFLAFALGLYLLNRVDESIWVSISRQLHQRQFLPWINRWPWLELLHINTDLFIRTCLLLLTLTFFTAQGASQGDTVLAANAILLQLLMITSYALDGFAHATEALVGESIAQKSNRLFQATVYSAGIWALGSATGFTVILLIGQSAILSLFTDLNSVIIQASQVYWWLCALPLFAVWSYQLDGVFIGAGKSRQMRDTMFIATIVVFFPSWWLTRDWGNHGIWFSLFLWISARSLGLVFYYRYYTVTDSWIQEGARQDKENTDTQSYKE</sequence>
<evidence type="ECO:0000256" key="7">
    <source>
        <dbReference type="ARBA" id="ARBA00023136"/>
    </source>
</evidence>
<dbReference type="RefSeq" id="WP_371837264.1">
    <property type="nucleotide sequence ID" value="NZ_JBGMEK010000002.1"/>
</dbReference>
<keyword evidence="5 8" id="KW-0812">Transmembrane</keyword>
<feature type="transmembrane region" description="Helical" evidence="8">
    <location>
        <begin position="413"/>
        <end position="434"/>
    </location>
</feature>
<evidence type="ECO:0000313" key="9">
    <source>
        <dbReference type="EMBL" id="MFA0809649.1"/>
    </source>
</evidence>
<keyword evidence="7 8" id="KW-0472">Membrane</keyword>
<evidence type="ECO:0000256" key="3">
    <source>
        <dbReference type="ARBA" id="ARBA00022448"/>
    </source>
</evidence>
<dbReference type="EMBL" id="JBGMEK010000002">
    <property type="protein sequence ID" value="MFA0809649.1"/>
    <property type="molecule type" value="Genomic_DNA"/>
</dbReference>
<feature type="transmembrane region" description="Helical" evidence="8">
    <location>
        <begin position="132"/>
        <end position="151"/>
    </location>
</feature>
<dbReference type="CDD" id="cd13136">
    <property type="entry name" value="MATE_DinF_like"/>
    <property type="match status" value="1"/>
</dbReference>
<evidence type="ECO:0000256" key="5">
    <source>
        <dbReference type="ARBA" id="ARBA00022692"/>
    </source>
</evidence>
<dbReference type="InterPro" id="IPR002528">
    <property type="entry name" value="MATE_fam"/>
</dbReference>
<evidence type="ECO:0000256" key="4">
    <source>
        <dbReference type="ARBA" id="ARBA00022475"/>
    </source>
</evidence>
<evidence type="ECO:0000256" key="2">
    <source>
        <dbReference type="ARBA" id="ARBA00010199"/>
    </source>
</evidence>
<dbReference type="PANTHER" id="PTHR42893:SF46">
    <property type="entry name" value="PROTEIN DETOXIFICATION 44, CHLOROPLASTIC"/>
    <property type="match status" value="1"/>
</dbReference>
<evidence type="ECO:0000256" key="1">
    <source>
        <dbReference type="ARBA" id="ARBA00004429"/>
    </source>
</evidence>
<feature type="transmembrane region" description="Helical" evidence="8">
    <location>
        <begin position="21"/>
        <end position="41"/>
    </location>
</feature>
<dbReference type="InterPro" id="IPR044644">
    <property type="entry name" value="DinF-like"/>
</dbReference>
<evidence type="ECO:0000256" key="8">
    <source>
        <dbReference type="SAM" id="Phobius"/>
    </source>
</evidence>
<feature type="transmembrane region" description="Helical" evidence="8">
    <location>
        <begin position="187"/>
        <end position="207"/>
    </location>
</feature>
<feature type="transmembrane region" description="Helical" evidence="8">
    <location>
        <begin position="391"/>
        <end position="407"/>
    </location>
</feature>
<accession>A0ABV4NV69</accession>
<comment type="similarity">
    <text evidence="2">Belongs to the multi antimicrobial extrusion (MATE) (TC 2.A.66.1) family.</text>
</comment>
<feature type="transmembrane region" description="Helical" evidence="8">
    <location>
        <begin position="158"/>
        <end position="181"/>
    </location>
</feature>
<feature type="transmembrane region" description="Helical" evidence="8">
    <location>
        <begin position="358"/>
        <end position="379"/>
    </location>
</feature>
<dbReference type="InterPro" id="IPR048279">
    <property type="entry name" value="MdtK-like"/>
</dbReference>
<keyword evidence="6 8" id="KW-1133">Transmembrane helix</keyword>
<dbReference type="Pfam" id="PF01554">
    <property type="entry name" value="MatE"/>
    <property type="match status" value="2"/>
</dbReference>
<proteinExistence type="inferred from homology"/>
<reference evidence="9 10" key="1">
    <citation type="submission" date="2024-08" db="EMBL/GenBank/DDBJ databases">
        <authorList>
            <person name="Ishaq N."/>
        </authorList>
    </citation>
    <scope>NUCLEOTIDE SEQUENCE [LARGE SCALE GENOMIC DNA]</scope>
    <source>
        <strain evidence="9 10">DSM 18651</strain>
    </source>
</reference>